<dbReference type="Gene3D" id="2.60.120.10">
    <property type="entry name" value="Jelly Rolls"/>
    <property type="match status" value="1"/>
</dbReference>
<evidence type="ECO:0008006" key="3">
    <source>
        <dbReference type="Google" id="ProtNLM"/>
    </source>
</evidence>
<proteinExistence type="predicted"/>
<dbReference type="InterPro" id="IPR014710">
    <property type="entry name" value="RmlC-like_jellyroll"/>
</dbReference>
<organism evidence="1 2">
    <name type="scientific">Blepharisma stoltei</name>
    <dbReference type="NCBI Taxonomy" id="1481888"/>
    <lineage>
        <taxon>Eukaryota</taxon>
        <taxon>Sar</taxon>
        <taxon>Alveolata</taxon>
        <taxon>Ciliophora</taxon>
        <taxon>Postciliodesmatophora</taxon>
        <taxon>Heterotrichea</taxon>
        <taxon>Heterotrichida</taxon>
        <taxon>Blepharismidae</taxon>
        <taxon>Blepharisma</taxon>
    </lineage>
</organism>
<name>A0AAU9J148_9CILI</name>
<evidence type="ECO:0000313" key="2">
    <source>
        <dbReference type="Proteomes" id="UP001162131"/>
    </source>
</evidence>
<dbReference type="SUPFAM" id="SSF51206">
    <property type="entry name" value="cAMP-binding domain-like"/>
    <property type="match status" value="1"/>
</dbReference>
<comment type="caution">
    <text evidence="1">The sequence shown here is derived from an EMBL/GenBank/DDBJ whole genome shotgun (WGS) entry which is preliminary data.</text>
</comment>
<dbReference type="EMBL" id="CAJZBQ010000025">
    <property type="protein sequence ID" value="CAG9320570.1"/>
    <property type="molecule type" value="Genomic_DNA"/>
</dbReference>
<keyword evidence="2" id="KW-1185">Reference proteome</keyword>
<sequence>MHEVGVDYEHDEQNIIDLSSGPLKDEIYDHFHWHVIKSCILFNSGIFSKELVIHIPRLLTYQAYASEDSIFEEEEEEEEASRSLYFIMSGEVEVYIQHLKLDIQL</sequence>
<evidence type="ECO:0000313" key="1">
    <source>
        <dbReference type="EMBL" id="CAG9320570.1"/>
    </source>
</evidence>
<protein>
    <recommendedName>
        <fullName evidence="3">Cyclic nucleotide-binding domain-containing protein</fullName>
    </recommendedName>
</protein>
<dbReference type="InterPro" id="IPR018490">
    <property type="entry name" value="cNMP-bd_dom_sf"/>
</dbReference>
<accession>A0AAU9J148</accession>
<reference evidence="1" key="1">
    <citation type="submission" date="2021-09" db="EMBL/GenBank/DDBJ databases">
        <authorList>
            <consortium name="AG Swart"/>
            <person name="Singh M."/>
            <person name="Singh A."/>
            <person name="Seah K."/>
            <person name="Emmerich C."/>
        </authorList>
    </citation>
    <scope>NUCLEOTIDE SEQUENCE</scope>
    <source>
        <strain evidence="1">ATCC30299</strain>
    </source>
</reference>
<dbReference type="Proteomes" id="UP001162131">
    <property type="component" value="Unassembled WGS sequence"/>
</dbReference>
<gene>
    <name evidence="1" type="ORF">BSTOLATCC_MIC26484</name>
</gene>
<dbReference type="AlphaFoldDB" id="A0AAU9J148"/>